<dbReference type="PANTHER" id="PTHR33577:SF18">
    <property type="entry name" value="HEME HALOPEROXIDASE FAMILY PROFILE DOMAIN-CONTAINING PROTEIN"/>
    <property type="match status" value="1"/>
</dbReference>
<accession>A0A9P6B3B9</accession>
<dbReference type="Proteomes" id="UP000886523">
    <property type="component" value="Unassembled WGS sequence"/>
</dbReference>
<name>A0A9P6B3B9_9AGAM</name>
<dbReference type="PROSITE" id="PS51405">
    <property type="entry name" value="HEME_HALOPEROXIDASE"/>
    <property type="match status" value="1"/>
</dbReference>
<keyword evidence="3" id="KW-0349">Heme</keyword>
<evidence type="ECO:0000256" key="2">
    <source>
        <dbReference type="ARBA" id="ARBA00022559"/>
    </source>
</evidence>
<keyword evidence="11" id="KW-1185">Reference proteome</keyword>
<comment type="caution">
    <text evidence="10">The sequence shown here is derived from an EMBL/GenBank/DDBJ whole genome shotgun (WGS) entry which is preliminary data.</text>
</comment>
<dbReference type="AlphaFoldDB" id="A0A9P6B3B9"/>
<evidence type="ECO:0000259" key="9">
    <source>
        <dbReference type="PROSITE" id="PS51405"/>
    </source>
</evidence>
<keyword evidence="2" id="KW-0575">Peroxidase</keyword>
<keyword evidence="8" id="KW-1133">Transmembrane helix</keyword>
<evidence type="ECO:0000256" key="5">
    <source>
        <dbReference type="ARBA" id="ARBA00023002"/>
    </source>
</evidence>
<evidence type="ECO:0000256" key="3">
    <source>
        <dbReference type="ARBA" id="ARBA00022617"/>
    </source>
</evidence>
<evidence type="ECO:0000256" key="1">
    <source>
        <dbReference type="ARBA" id="ARBA00001970"/>
    </source>
</evidence>
<dbReference type="SUPFAM" id="SSF47571">
    <property type="entry name" value="Cloroperoxidase"/>
    <property type="match status" value="1"/>
</dbReference>
<evidence type="ECO:0000256" key="6">
    <source>
        <dbReference type="ARBA" id="ARBA00023004"/>
    </source>
</evidence>
<feature type="transmembrane region" description="Helical" evidence="8">
    <location>
        <begin position="40"/>
        <end position="60"/>
    </location>
</feature>
<dbReference type="InterPro" id="IPR036851">
    <property type="entry name" value="Chloroperoxidase-like_sf"/>
</dbReference>
<organism evidence="10 11">
    <name type="scientific">Hydnum rufescens UP504</name>
    <dbReference type="NCBI Taxonomy" id="1448309"/>
    <lineage>
        <taxon>Eukaryota</taxon>
        <taxon>Fungi</taxon>
        <taxon>Dikarya</taxon>
        <taxon>Basidiomycota</taxon>
        <taxon>Agaricomycotina</taxon>
        <taxon>Agaricomycetes</taxon>
        <taxon>Cantharellales</taxon>
        <taxon>Hydnaceae</taxon>
        <taxon>Hydnum</taxon>
    </lineage>
</organism>
<reference evidence="10" key="1">
    <citation type="journal article" date="2020" name="Nat. Commun.">
        <title>Large-scale genome sequencing of mycorrhizal fungi provides insights into the early evolution of symbiotic traits.</title>
        <authorList>
            <person name="Miyauchi S."/>
            <person name="Kiss E."/>
            <person name="Kuo A."/>
            <person name="Drula E."/>
            <person name="Kohler A."/>
            <person name="Sanchez-Garcia M."/>
            <person name="Morin E."/>
            <person name="Andreopoulos B."/>
            <person name="Barry K.W."/>
            <person name="Bonito G."/>
            <person name="Buee M."/>
            <person name="Carver A."/>
            <person name="Chen C."/>
            <person name="Cichocki N."/>
            <person name="Clum A."/>
            <person name="Culley D."/>
            <person name="Crous P.W."/>
            <person name="Fauchery L."/>
            <person name="Girlanda M."/>
            <person name="Hayes R.D."/>
            <person name="Keri Z."/>
            <person name="LaButti K."/>
            <person name="Lipzen A."/>
            <person name="Lombard V."/>
            <person name="Magnuson J."/>
            <person name="Maillard F."/>
            <person name="Murat C."/>
            <person name="Nolan M."/>
            <person name="Ohm R.A."/>
            <person name="Pangilinan J."/>
            <person name="Pereira M.F."/>
            <person name="Perotto S."/>
            <person name="Peter M."/>
            <person name="Pfister S."/>
            <person name="Riley R."/>
            <person name="Sitrit Y."/>
            <person name="Stielow J.B."/>
            <person name="Szollosi G."/>
            <person name="Zifcakova L."/>
            <person name="Stursova M."/>
            <person name="Spatafora J.W."/>
            <person name="Tedersoo L."/>
            <person name="Vaario L.M."/>
            <person name="Yamada A."/>
            <person name="Yan M."/>
            <person name="Wang P."/>
            <person name="Xu J."/>
            <person name="Bruns T."/>
            <person name="Baldrian P."/>
            <person name="Vilgalys R."/>
            <person name="Dunand C."/>
            <person name="Henrissat B."/>
            <person name="Grigoriev I.V."/>
            <person name="Hibbett D."/>
            <person name="Nagy L.G."/>
            <person name="Martin F.M."/>
        </authorList>
    </citation>
    <scope>NUCLEOTIDE SEQUENCE</scope>
    <source>
        <strain evidence="10">UP504</strain>
    </source>
</reference>
<proteinExistence type="inferred from homology"/>
<keyword evidence="6" id="KW-0408">Iron</keyword>
<comment type="cofactor">
    <cofactor evidence="1">
        <name>heme b</name>
        <dbReference type="ChEBI" id="CHEBI:60344"/>
    </cofactor>
</comment>
<dbReference type="Gene3D" id="1.10.489.10">
    <property type="entry name" value="Chloroperoxidase-like"/>
    <property type="match status" value="1"/>
</dbReference>
<evidence type="ECO:0000256" key="4">
    <source>
        <dbReference type="ARBA" id="ARBA00022723"/>
    </source>
</evidence>
<comment type="similarity">
    <text evidence="7">Belongs to the chloroperoxidase family.</text>
</comment>
<keyword evidence="8" id="KW-0812">Transmembrane</keyword>
<dbReference type="Pfam" id="PF01328">
    <property type="entry name" value="Peroxidase_2"/>
    <property type="match status" value="1"/>
</dbReference>
<dbReference type="GO" id="GO:0004601">
    <property type="term" value="F:peroxidase activity"/>
    <property type="evidence" value="ECO:0007669"/>
    <property type="project" value="UniProtKB-KW"/>
</dbReference>
<evidence type="ECO:0000256" key="7">
    <source>
        <dbReference type="ARBA" id="ARBA00025795"/>
    </source>
</evidence>
<gene>
    <name evidence="10" type="ORF">BS47DRAFT_1380992</name>
</gene>
<dbReference type="OrthoDB" id="407298at2759"/>
<sequence length="301" mass="33875">MIYLVDRLRLLSKLTGWALLKLPLSLLSIVVWLGKKLQGLLVFLGLLIWDFGLSLSNVVTPRLKKGSVVKEGKAGYKRIWPEFIQRQPGDSRSPCPGLNALANHGILPRDGRNITKEMFQKALEDAFNFSPTLTRNTTNTVEALYGHSVIDLEHLCCHNIIEHDGSLTRRDAWFEPNQTIPDRHLIEDLLNSASGPVSAEHPEGHITPMDLSRQLSLRFAHSKKENPVFSISTSQKFFAASNSSLLYEVFHGDVATLRTVLNEERLPENFETSLRTRNGYTILDFTLRSIEIALGVHTVKL</sequence>
<protein>
    <recommendedName>
        <fullName evidence="9">Heme haloperoxidase family profile domain-containing protein</fullName>
    </recommendedName>
</protein>
<keyword evidence="5" id="KW-0560">Oxidoreductase</keyword>
<dbReference type="PANTHER" id="PTHR33577">
    <property type="entry name" value="STERIGMATOCYSTIN BIOSYNTHESIS PEROXIDASE STCC-RELATED"/>
    <property type="match status" value="1"/>
</dbReference>
<evidence type="ECO:0000313" key="10">
    <source>
        <dbReference type="EMBL" id="KAF9516617.1"/>
    </source>
</evidence>
<dbReference type="EMBL" id="MU128938">
    <property type="protein sequence ID" value="KAF9516617.1"/>
    <property type="molecule type" value="Genomic_DNA"/>
</dbReference>
<feature type="transmembrane region" description="Helical" evidence="8">
    <location>
        <begin position="14"/>
        <end position="34"/>
    </location>
</feature>
<evidence type="ECO:0000313" key="11">
    <source>
        <dbReference type="Proteomes" id="UP000886523"/>
    </source>
</evidence>
<dbReference type="GO" id="GO:0046872">
    <property type="term" value="F:metal ion binding"/>
    <property type="evidence" value="ECO:0007669"/>
    <property type="project" value="UniProtKB-KW"/>
</dbReference>
<keyword evidence="4" id="KW-0479">Metal-binding</keyword>
<evidence type="ECO:0000256" key="8">
    <source>
        <dbReference type="SAM" id="Phobius"/>
    </source>
</evidence>
<feature type="domain" description="Heme haloperoxidase family profile" evidence="9">
    <location>
        <begin position="79"/>
        <end position="287"/>
    </location>
</feature>
<dbReference type="InterPro" id="IPR000028">
    <property type="entry name" value="Chloroperoxidase"/>
</dbReference>
<keyword evidence="8" id="KW-0472">Membrane</keyword>